<feature type="compositionally biased region" description="Polar residues" evidence="3">
    <location>
        <begin position="68"/>
        <end position="77"/>
    </location>
</feature>
<dbReference type="STRING" id="1441469.A0A225AUF2"/>
<dbReference type="PANTHER" id="PTHR10039">
    <property type="entry name" value="AMELOGENIN"/>
    <property type="match status" value="1"/>
</dbReference>
<feature type="domain" description="Nephrocystin 3-like N-terminal" evidence="4">
    <location>
        <begin position="373"/>
        <end position="478"/>
    </location>
</feature>
<protein>
    <recommendedName>
        <fullName evidence="4">Nephrocystin 3-like N-terminal domain-containing protein</fullName>
    </recommendedName>
</protein>
<dbReference type="OrthoDB" id="7464126at2759"/>
<dbReference type="RefSeq" id="XP_020117218.1">
    <property type="nucleotide sequence ID" value="XM_020262464.1"/>
</dbReference>
<evidence type="ECO:0000259" key="4">
    <source>
        <dbReference type="Pfam" id="PF24883"/>
    </source>
</evidence>
<evidence type="ECO:0000256" key="3">
    <source>
        <dbReference type="SAM" id="MobiDB-lite"/>
    </source>
</evidence>
<keyword evidence="2" id="KW-0040">ANK repeat</keyword>
<evidence type="ECO:0000313" key="5">
    <source>
        <dbReference type="EMBL" id="OKL57097.1"/>
    </source>
</evidence>
<proteinExistence type="predicted"/>
<dbReference type="AlphaFoldDB" id="A0A225AUF2"/>
<feature type="region of interest" description="Disordered" evidence="3">
    <location>
        <begin position="35"/>
        <end position="77"/>
    </location>
</feature>
<dbReference type="Pfam" id="PF24883">
    <property type="entry name" value="NPHP3_N"/>
    <property type="match status" value="1"/>
</dbReference>
<comment type="caution">
    <text evidence="5">The sequence shown here is derived from an EMBL/GenBank/DDBJ whole genome shotgun (WGS) entry which is preliminary data.</text>
</comment>
<evidence type="ECO:0000256" key="2">
    <source>
        <dbReference type="PROSITE-ProRule" id="PRU00023"/>
    </source>
</evidence>
<organism evidence="5 6">
    <name type="scientific">Talaromyces atroroseus</name>
    <dbReference type="NCBI Taxonomy" id="1441469"/>
    <lineage>
        <taxon>Eukaryota</taxon>
        <taxon>Fungi</taxon>
        <taxon>Dikarya</taxon>
        <taxon>Ascomycota</taxon>
        <taxon>Pezizomycotina</taxon>
        <taxon>Eurotiomycetes</taxon>
        <taxon>Eurotiomycetidae</taxon>
        <taxon>Eurotiales</taxon>
        <taxon>Trichocomaceae</taxon>
        <taxon>Talaromyces</taxon>
        <taxon>Talaromyces sect. Trachyspermi</taxon>
    </lineage>
</organism>
<keyword evidence="1" id="KW-0677">Repeat</keyword>
<dbReference type="GeneID" id="31007313"/>
<dbReference type="Pfam" id="PF12796">
    <property type="entry name" value="Ank_2"/>
    <property type="match status" value="1"/>
</dbReference>
<name>A0A225AUF2_TALAT</name>
<keyword evidence="6" id="KW-1185">Reference proteome</keyword>
<reference evidence="5 6" key="1">
    <citation type="submission" date="2015-06" db="EMBL/GenBank/DDBJ databases">
        <title>Talaromyces atroroseus IBT 11181 draft genome.</title>
        <authorList>
            <person name="Rasmussen K.B."/>
            <person name="Rasmussen S."/>
            <person name="Petersen B."/>
            <person name="Sicheritz-Ponten T."/>
            <person name="Mortensen U.H."/>
            <person name="Thrane U."/>
        </authorList>
    </citation>
    <scope>NUCLEOTIDE SEQUENCE [LARGE SCALE GENOMIC DNA]</scope>
    <source>
        <strain evidence="5 6">IBT 11181</strain>
    </source>
</reference>
<dbReference type="InterPro" id="IPR002110">
    <property type="entry name" value="Ankyrin_rpt"/>
</dbReference>
<gene>
    <name evidence="5" type="ORF">UA08_07557</name>
</gene>
<dbReference type="PROSITE" id="PS50088">
    <property type="entry name" value="ANK_REPEAT"/>
    <property type="match status" value="1"/>
</dbReference>
<dbReference type="Gene3D" id="1.25.40.20">
    <property type="entry name" value="Ankyrin repeat-containing domain"/>
    <property type="match status" value="2"/>
</dbReference>
<dbReference type="SUPFAM" id="SSF48403">
    <property type="entry name" value="Ankyrin repeat"/>
    <property type="match status" value="1"/>
</dbReference>
<dbReference type="Proteomes" id="UP000214365">
    <property type="component" value="Unassembled WGS sequence"/>
</dbReference>
<evidence type="ECO:0000256" key="1">
    <source>
        <dbReference type="ARBA" id="ARBA00022737"/>
    </source>
</evidence>
<dbReference type="EMBL" id="LFMY01000012">
    <property type="protein sequence ID" value="OKL57097.1"/>
    <property type="molecule type" value="Genomic_DNA"/>
</dbReference>
<dbReference type="InterPro" id="IPR056884">
    <property type="entry name" value="NPHP3-like_N"/>
</dbReference>
<sequence length="977" mass="112660">MPKFLKIFKKKKSRIPASLPEKTAEPVKPIENVKKVEESSHSKVQPEQTAETVKPAENIANVKKVEEPSNSEGGTEQTGAIIEKSKNAAFQEAWKQHWNDLSENERKAWSFQDVRSSLQVHQAIEDIDKLHREQSVARRIADRTLSFLQVVESLMAGATIGIQAYPEVSSIVFGVIRLVIDDKAAVKYFEYYEKLTKMMEDIADLLKALRAFAEIKFWFQCIQIYSPSADMRAELTLIKIRGKEADANALAVFARVQWAPFEAQFGKIQSNLKRQTENLNIVSNAIIIKSTSALEENMLKRDSLNARKERQEFLEWLSMDNIVQIHDVMSNKRYKDTGSWLLETEAFNNWIKSRSSNIFWLFGPAKLELANPYFREETNRQLMPVQMMSNLVKQLCWELKELPDSVIKLYREFATNARHFTFDDLRYLFLQCSMLFRRVFVVLDGLDECDEKFRKPILKFCCEIDDQVHNVKIFLASREEIDISSKIRRLDAFWLGSKNNSAQKDIERFVKYRVATELGHINPKLREEVTKTLIENSNGMYLWVDLQLNDLLLVAEPDIRTQLKMLPTDLENTYLSMFRRMITSYPQTTKSLIQMCFLWGLYTKETIDNETLVDAVSLKYKMAGEDKNPYDGFMLNKLTNGLLQLNRFGMDDVRPIHFSLKEFATNPRTEHPPELHEVLLNNDAANAKMAIMCLQHLLAEVEPLDMIWGTCLGYCGRHFDSHIQSITTVPEELWNMLDYIFIKEPAKMKRILSFRYPSHVINFPNWTCLGDPVLDPTMFMRLTSLHKMPSIWSRYKDADETKRDYSKDYIYLAAAVGLEEILRNIIAQGVNVNKATRDGLTALQLALDLGSEDPRDSLSCAEILLDAGADWNFVNKMSSKIYTNLTDAEDHTPLNYAIFAGRHLAVQLVIGHKTFNFANYMKTIPKKRHEEYIKYLVEQAGVDINQRDEYGDTALTVAKEDGREDCVKILEDLGAVE</sequence>
<evidence type="ECO:0000313" key="6">
    <source>
        <dbReference type="Proteomes" id="UP000214365"/>
    </source>
</evidence>
<feature type="compositionally biased region" description="Polar residues" evidence="3">
    <location>
        <begin position="42"/>
        <end position="51"/>
    </location>
</feature>
<feature type="repeat" description="ANK" evidence="2">
    <location>
        <begin position="838"/>
        <end position="876"/>
    </location>
</feature>
<dbReference type="SMART" id="SM00248">
    <property type="entry name" value="ANK"/>
    <property type="match status" value="4"/>
</dbReference>
<dbReference type="InterPro" id="IPR036770">
    <property type="entry name" value="Ankyrin_rpt-contain_sf"/>
</dbReference>
<accession>A0A225AUF2</accession>
<dbReference type="PANTHER" id="PTHR10039:SF17">
    <property type="entry name" value="FUNGAL STAND N-TERMINAL GOODBYE DOMAIN-CONTAINING PROTEIN-RELATED"/>
    <property type="match status" value="1"/>
</dbReference>